<dbReference type="Proteomes" id="UP001216595">
    <property type="component" value="Unassembled WGS sequence"/>
</dbReference>
<gene>
    <name evidence="1" type="ORF">PQU94_06950</name>
</gene>
<comment type="caution">
    <text evidence="1">The sequence shown here is derived from an EMBL/GenBank/DDBJ whole genome shotgun (WGS) entry which is preliminary data.</text>
</comment>
<organism evidence="1 2">
    <name type="scientific">Asticcacaulis currens</name>
    <dbReference type="NCBI Taxonomy" id="2984210"/>
    <lineage>
        <taxon>Bacteria</taxon>
        <taxon>Pseudomonadati</taxon>
        <taxon>Pseudomonadota</taxon>
        <taxon>Alphaproteobacteria</taxon>
        <taxon>Caulobacterales</taxon>
        <taxon>Caulobacteraceae</taxon>
        <taxon>Asticcacaulis</taxon>
    </lineage>
</organism>
<sequence length="382" mass="42894">MPPSQLMEPKRPPAKAGRDLRSLASLGDTATTSRVLNLSEIARTSRDDPDYATLPFFRDPRLNKCILIKHTLRNHELGHFQQPRRTATKLVLPFDGSNLKLGGSSIFVGEMGFEAFCKDFLQGCSLADAHPDIELLMLLDTIPTLDPFLLRELLSRHGYRPAACYLRISPADVQKMLGFANSEIERLVSMAFGSANSAASLKLTTRILSNALDTELSDLQQTLMLSDHEFSEGIFSWRGFLYFKWRYLQMKAEMQGVFEGLSSYQPRRLIDPDTAAYLKSVRPALVRKITSVMTAIGRALSVYDRAYRGLVERGEPALFRDFLLNGPRLFYELGECCGVIGHIGSFWAYRLSPGQGRMDAMDYAEVLMDFEDSLAIIDGIKE</sequence>
<proteinExistence type="predicted"/>
<name>A0ABT5ICY2_9CAUL</name>
<protein>
    <submittedName>
        <fullName evidence="1">Uncharacterized protein</fullName>
    </submittedName>
</protein>
<evidence type="ECO:0000313" key="1">
    <source>
        <dbReference type="EMBL" id="MDC7694019.1"/>
    </source>
</evidence>
<evidence type="ECO:0000313" key="2">
    <source>
        <dbReference type="Proteomes" id="UP001216595"/>
    </source>
</evidence>
<accession>A0ABT5ICY2</accession>
<reference evidence="1 2" key="1">
    <citation type="submission" date="2023-01" db="EMBL/GenBank/DDBJ databases">
        <title>Novel species of the genus Asticcacaulis isolated from rivers.</title>
        <authorList>
            <person name="Lu H."/>
        </authorList>
    </citation>
    <scope>NUCLEOTIDE SEQUENCE [LARGE SCALE GENOMIC DNA]</scope>
    <source>
        <strain evidence="1 2">DXS10W</strain>
    </source>
</reference>
<dbReference type="EMBL" id="JAQQKW010000003">
    <property type="protein sequence ID" value="MDC7694019.1"/>
    <property type="molecule type" value="Genomic_DNA"/>
</dbReference>
<dbReference type="RefSeq" id="WP_272740740.1">
    <property type="nucleotide sequence ID" value="NZ_JAQQKW010000003.1"/>
</dbReference>
<keyword evidence="2" id="KW-1185">Reference proteome</keyword>